<dbReference type="RefSeq" id="WP_014956726.1">
    <property type="nucleotide sequence ID" value="NZ_FNLL01000001.1"/>
</dbReference>
<evidence type="ECO:0000313" key="2">
    <source>
        <dbReference type="EMBL" id="SDT84108.1"/>
    </source>
</evidence>
<gene>
    <name evidence="2" type="ORF">SAMN04487931_101125</name>
</gene>
<keyword evidence="1" id="KW-0472">Membrane</keyword>
<evidence type="ECO:0000313" key="3">
    <source>
        <dbReference type="Proteomes" id="UP000199608"/>
    </source>
</evidence>
<dbReference type="EMBL" id="FNLL01000001">
    <property type="protein sequence ID" value="SDT84108.1"/>
    <property type="molecule type" value="Genomic_DNA"/>
</dbReference>
<proteinExistence type="predicted"/>
<organism evidence="2 3">
    <name type="scientific">Desulfobacula phenolica</name>
    <dbReference type="NCBI Taxonomy" id="90732"/>
    <lineage>
        <taxon>Bacteria</taxon>
        <taxon>Pseudomonadati</taxon>
        <taxon>Thermodesulfobacteriota</taxon>
        <taxon>Desulfobacteria</taxon>
        <taxon>Desulfobacterales</taxon>
        <taxon>Desulfobacteraceae</taxon>
        <taxon>Desulfobacula</taxon>
    </lineage>
</organism>
<dbReference type="Proteomes" id="UP000199608">
    <property type="component" value="Unassembled WGS sequence"/>
</dbReference>
<feature type="transmembrane region" description="Helical" evidence="1">
    <location>
        <begin position="21"/>
        <end position="38"/>
    </location>
</feature>
<keyword evidence="1" id="KW-0812">Transmembrane</keyword>
<keyword evidence="1" id="KW-1133">Transmembrane helix</keyword>
<sequence length="105" mass="12197">MTLKNNIHRKADQIQKAGFHWIIIICLIFCELLVHTWIRTESTHTILRVSKAQGEYSKKISYQKALSVERDRLKSDDRITRIAKTRLSLSTHTLDQTIYLSGEDG</sequence>
<reference evidence="3" key="1">
    <citation type="submission" date="2016-10" db="EMBL/GenBank/DDBJ databases">
        <authorList>
            <person name="Varghese N."/>
            <person name="Submissions S."/>
        </authorList>
    </citation>
    <scope>NUCLEOTIDE SEQUENCE [LARGE SCALE GENOMIC DNA]</scope>
    <source>
        <strain evidence="3">DSM 3384</strain>
    </source>
</reference>
<protein>
    <recommendedName>
        <fullName evidence="4">Cell division protein FtsL</fullName>
    </recommendedName>
</protein>
<accession>A0A1H2DP15</accession>
<name>A0A1H2DP15_9BACT</name>
<evidence type="ECO:0008006" key="4">
    <source>
        <dbReference type="Google" id="ProtNLM"/>
    </source>
</evidence>
<evidence type="ECO:0000256" key="1">
    <source>
        <dbReference type="SAM" id="Phobius"/>
    </source>
</evidence>
<keyword evidence="3" id="KW-1185">Reference proteome</keyword>
<dbReference type="AlphaFoldDB" id="A0A1H2DP15"/>